<dbReference type="KEGG" id="bgoe:IFJ75_05860"/>
<dbReference type="EMBL" id="CP062222">
    <property type="protein sequence ID" value="QTC92406.1"/>
    <property type="molecule type" value="Genomic_DNA"/>
</dbReference>
<dbReference type="RefSeq" id="WP_207931688.1">
    <property type="nucleotide sequence ID" value="NZ_CP062222.1"/>
</dbReference>
<evidence type="ECO:0000256" key="1">
    <source>
        <dbReference type="SAM" id="SignalP"/>
    </source>
</evidence>
<evidence type="ECO:0000313" key="3">
    <source>
        <dbReference type="Proteomes" id="UP000663918"/>
    </source>
</evidence>
<proteinExistence type="predicted"/>
<keyword evidence="2" id="KW-0675">Receptor</keyword>
<dbReference type="AlphaFoldDB" id="A0A975C716"/>
<gene>
    <name evidence="2" type="ORF">IFJ75_05860</name>
</gene>
<keyword evidence="3" id="KW-1185">Reference proteome</keyword>
<evidence type="ECO:0000313" key="2">
    <source>
        <dbReference type="EMBL" id="QTC92406.1"/>
    </source>
</evidence>
<feature type="chain" id="PRO_5038030338" evidence="1">
    <location>
        <begin position="27"/>
        <end position="243"/>
    </location>
</feature>
<dbReference type="Proteomes" id="UP000663918">
    <property type="component" value="Chromosome"/>
</dbReference>
<reference evidence="2" key="1">
    <citation type="submission" date="2020-09" db="EMBL/GenBank/DDBJ databases">
        <title>Brevundimonas sp. LVF2 isolated from a puddle in Goettingen, Germany.</title>
        <authorList>
            <person name="Friedrich I."/>
            <person name="Klassen A."/>
            <person name="Hannes N."/>
            <person name="Schneider D."/>
            <person name="Hertel R."/>
            <person name="Daniel R."/>
        </authorList>
    </citation>
    <scope>NUCLEOTIDE SEQUENCE</scope>
    <source>
        <strain evidence="2">LVF2</strain>
    </source>
</reference>
<name>A0A975C716_9CAUL</name>
<protein>
    <submittedName>
        <fullName evidence="2">TonB-dependent receptor</fullName>
    </submittedName>
</protein>
<organism evidence="2 3">
    <name type="scientific">Brevundimonas goettingensis</name>
    <dbReference type="NCBI Taxonomy" id="2774190"/>
    <lineage>
        <taxon>Bacteria</taxon>
        <taxon>Pseudomonadati</taxon>
        <taxon>Pseudomonadota</taxon>
        <taxon>Alphaproteobacteria</taxon>
        <taxon>Caulobacterales</taxon>
        <taxon>Caulobacteraceae</taxon>
        <taxon>Brevundimonas</taxon>
    </lineage>
</organism>
<feature type="signal peptide" evidence="1">
    <location>
        <begin position="1"/>
        <end position="26"/>
    </location>
</feature>
<keyword evidence="1" id="KW-0732">Signal</keyword>
<sequence length="243" mass="25825">MIKNTAVAVAAVILALGAAAASPAFCQSGAVEEVVVTGSRVRGWDPDEIPAVRLDRRADNLIVEIRAVGDTRDAAQRRAELIETLRGLARAAGRQADIDLSIEVDGALTPLTEDMVSTLTLGVDGNRSDTSTASLIVKTPIRADDTMDSASGRIERFVQGAPKAGRTLLNITGDWQLSILNPAQYRTPILALMAEDARATAQAFGPGYGVQAEGLENRVTWIQSGPLELSMFIPYKLTVTPKS</sequence>
<accession>A0A975C716</accession>